<dbReference type="SUPFAM" id="SSF52540">
    <property type="entry name" value="P-loop containing nucleoside triphosphate hydrolases"/>
    <property type="match status" value="1"/>
</dbReference>
<feature type="domain" description="PAS" evidence="7">
    <location>
        <begin position="243"/>
        <end position="287"/>
    </location>
</feature>
<evidence type="ECO:0000256" key="4">
    <source>
        <dbReference type="ARBA" id="ARBA00023125"/>
    </source>
</evidence>
<reference evidence="8 9" key="1">
    <citation type="submission" date="2011-11" db="EMBL/GenBank/DDBJ databases">
        <title>The Noncontiguous Finished genome of Desulfosporosinus youngiae DSM 17734.</title>
        <authorList>
            <consortium name="US DOE Joint Genome Institute (JGI-PGF)"/>
            <person name="Lucas S."/>
            <person name="Han J."/>
            <person name="Lapidus A."/>
            <person name="Cheng J.-F."/>
            <person name="Goodwin L."/>
            <person name="Pitluck S."/>
            <person name="Peters L."/>
            <person name="Ovchinnikova G."/>
            <person name="Lu M."/>
            <person name="Land M.L."/>
            <person name="Hauser L."/>
            <person name="Pester M."/>
            <person name="Spring S."/>
            <person name="Ollivier B."/>
            <person name="Rattei T."/>
            <person name="Klenk H.-P."/>
            <person name="Wagner M."/>
            <person name="Loy A."/>
            <person name="Woyke T.J."/>
        </authorList>
    </citation>
    <scope>NUCLEOTIDE SEQUENCE [LARGE SCALE GENOMIC DNA]</scope>
    <source>
        <strain evidence="8 9">DSM 17734</strain>
    </source>
</reference>
<name>H5XUW7_9FIRM</name>
<dbReference type="Gene3D" id="3.30.450.20">
    <property type="entry name" value="PAS domain"/>
    <property type="match status" value="1"/>
</dbReference>
<dbReference type="PROSITE" id="PS00675">
    <property type="entry name" value="SIGMA54_INTERACT_1"/>
    <property type="match status" value="1"/>
</dbReference>
<dbReference type="InterPro" id="IPR009057">
    <property type="entry name" value="Homeodomain-like_sf"/>
</dbReference>
<evidence type="ECO:0000256" key="1">
    <source>
        <dbReference type="ARBA" id="ARBA00022741"/>
    </source>
</evidence>
<keyword evidence="9" id="KW-1185">Reference proteome</keyword>
<evidence type="ECO:0000259" key="7">
    <source>
        <dbReference type="PROSITE" id="PS50112"/>
    </source>
</evidence>
<accession>H5XUW7</accession>
<dbReference type="Gene3D" id="1.10.10.60">
    <property type="entry name" value="Homeodomain-like"/>
    <property type="match status" value="1"/>
</dbReference>
<evidence type="ECO:0000313" key="8">
    <source>
        <dbReference type="EMBL" id="EHQ89419.1"/>
    </source>
</evidence>
<dbReference type="Pfam" id="PF25601">
    <property type="entry name" value="AAA_lid_14"/>
    <property type="match status" value="1"/>
</dbReference>
<keyword evidence="2" id="KW-0067">ATP-binding</keyword>
<dbReference type="Pfam" id="PF00158">
    <property type="entry name" value="Sigma54_activat"/>
    <property type="match status" value="1"/>
</dbReference>
<dbReference type="OrthoDB" id="9803970at2"/>
<evidence type="ECO:0000259" key="6">
    <source>
        <dbReference type="PROSITE" id="PS50045"/>
    </source>
</evidence>
<evidence type="ECO:0000256" key="5">
    <source>
        <dbReference type="ARBA" id="ARBA00023163"/>
    </source>
</evidence>
<dbReference type="CDD" id="cd00009">
    <property type="entry name" value="AAA"/>
    <property type="match status" value="1"/>
</dbReference>
<dbReference type="eggNOG" id="COG3284">
    <property type="taxonomic scope" value="Bacteria"/>
</dbReference>
<dbReference type="PROSITE" id="PS50112">
    <property type="entry name" value="PAS"/>
    <property type="match status" value="1"/>
</dbReference>
<gene>
    <name evidence="8" type="ORF">DesyoDRAFT_2339</name>
</gene>
<dbReference type="InterPro" id="IPR025944">
    <property type="entry name" value="Sigma_54_int_dom_CS"/>
</dbReference>
<keyword evidence="4" id="KW-0238">DNA-binding</keyword>
<sequence>MKNSDLLYNNNNPQIIQNCRIGGSVLQNKTNRFEMLRLWEKLNKGQFDPAISIHKYIYQSWERSKQYKVDPFKSTNTDILHKEAFNQLLSSNHFLLNLAAPSMEDIYNYTKGSSFCVALSDKDGTLLKVIGDTEELAFTNYSNFSEGSNWSEKVMGTNSIGLALALDQPVQVYGYEHYCKCAALSTCSAAPIHNEYGDIIGVLDLTGPYKHVNIHTLGIVVAATSAIERKILLEKAYNEVNLANSLKQTVMESISEGIIVIDENKRVIHINKRAGHLLGIDTKENLGLDIERMLPNNSYFINLITSCKHIYGESVLIKTQKGKKKFMINCTPLVNEINNQKIGSVCVFHELHSVVSKIMRPRSTITFDSLIGKSSTFQLALEQAKMASETDSNVLLLGESGVGKELFAHAIHNASKRTKETFITVNCGAIPRELISSELFGYEEGAFTGARKGGHPGKFELADQGTLFLDEIGEMPIDLQTSLLRVLEDKTITRVGGHLSIPTNIRLISATNKNLLEEIKHHNFRNDLYFRLNVISITIPSLRNRKGDIPILADHFMRTISARVGKKIDKIEPNLIDILLEYDWPGNIRELSNVIERAINLSRNNTLTIDLLPPEIYQRSSGSHLSLWRNTPTKEDVEEQLIRNYLSKFEDNKSEVAKALNISRSCLYRKMSKYNIK</sequence>
<dbReference type="PROSITE" id="PS50045">
    <property type="entry name" value="SIGMA54_INTERACT_4"/>
    <property type="match status" value="1"/>
</dbReference>
<dbReference type="STRING" id="768710.DesyoDRAFT_2339"/>
<dbReference type="InterPro" id="IPR035965">
    <property type="entry name" value="PAS-like_dom_sf"/>
</dbReference>
<dbReference type="HOGENOM" id="CLU_000445_8_12_9"/>
<dbReference type="PANTHER" id="PTHR32071:SF57">
    <property type="entry name" value="C4-DICARBOXYLATE TRANSPORT TRANSCRIPTIONAL REGULATORY PROTEIN DCTD"/>
    <property type="match status" value="1"/>
</dbReference>
<protein>
    <submittedName>
        <fullName evidence="8">Transcriptional activator of acetoin/glycerol metabolism</fullName>
    </submittedName>
</protein>
<dbReference type="InterPro" id="IPR002078">
    <property type="entry name" value="Sigma_54_int"/>
</dbReference>
<dbReference type="Pfam" id="PF13188">
    <property type="entry name" value="PAS_8"/>
    <property type="match status" value="1"/>
</dbReference>
<dbReference type="Pfam" id="PF01590">
    <property type="entry name" value="GAF"/>
    <property type="match status" value="1"/>
</dbReference>
<dbReference type="InterPro" id="IPR025662">
    <property type="entry name" value="Sigma_54_int_dom_ATP-bd_1"/>
</dbReference>
<dbReference type="Gene3D" id="3.30.450.40">
    <property type="match status" value="1"/>
</dbReference>
<dbReference type="GO" id="GO:0005524">
    <property type="term" value="F:ATP binding"/>
    <property type="evidence" value="ECO:0007669"/>
    <property type="project" value="UniProtKB-KW"/>
</dbReference>
<dbReference type="InterPro" id="IPR003593">
    <property type="entry name" value="AAA+_ATPase"/>
</dbReference>
<dbReference type="SMART" id="SM00382">
    <property type="entry name" value="AAA"/>
    <property type="match status" value="1"/>
</dbReference>
<dbReference type="PRINTS" id="PR01590">
    <property type="entry name" value="HTHFIS"/>
</dbReference>
<dbReference type="SUPFAM" id="SSF46689">
    <property type="entry name" value="Homeodomain-like"/>
    <property type="match status" value="1"/>
</dbReference>
<dbReference type="InterPro" id="IPR003018">
    <property type="entry name" value="GAF"/>
</dbReference>
<dbReference type="GO" id="GO:0006355">
    <property type="term" value="P:regulation of DNA-templated transcription"/>
    <property type="evidence" value="ECO:0007669"/>
    <property type="project" value="InterPro"/>
</dbReference>
<evidence type="ECO:0000256" key="2">
    <source>
        <dbReference type="ARBA" id="ARBA00022840"/>
    </source>
</evidence>
<dbReference type="FunFam" id="3.40.50.300:FF:000006">
    <property type="entry name" value="DNA-binding transcriptional regulator NtrC"/>
    <property type="match status" value="1"/>
</dbReference>
<feature type="domain" description="Sigma-54 factor interaction" evidence="6">
    <location>
        <begin position="370"/>
        <end position="600"/>
    </location>
</feature>
<organism evidence="8 9">
    <name type="scientific">Desulfosporosinus youngiae DSM 17734</name>
    <dbReference type="NCBI Taxonomy" id="768710"/>
    <lineage>
        <taxon>Bacteria</taxon>
        <taxon>Bacillati</taxon>
        <taxon>Bacillota</taxon>
        <taxon>Clostridia</taxon>
        <taxon>Eubacteriales</taxon>
        <taxon>Desulfitobacteriaceae</taxon>
        <taxon>Desulfosporosinus</taxon>
    </lineage>
</organism>
<dbReference type="EMBL" id="CM001441">
    <property type="protein sequence ID" value="EHQ89419.1"/>
    <property type="molecule type" value="Genomic_DNA"/>
</dbReference>
<evidence type="ECO:0000256" key="3">
    <source>
        <dbReference type="ARBA" id="ARBA00023015"/>
    </source>
</evidence>
<keyword evidence="1" id="KW-0547">Nucleotide-binding</keyword>
<proteinExistence type="predicted"/>
<dbReference type="SUPFAM" id="SSF55785">
    <property type="entry name" value="PYP-like sensor domain (PAS domain)"/>
    <property type="match status" value="1"/>
</dbReference>
<evidence type="ECO:0000313" key="9">
    <source>
        <dbReference type="Proteomes" id="UP000005104"/>
    </source>
</evidence>
<keyword evidence="5" id="KW-0804">Transcription</keyword>
<dbReference type="InterPro" id="IPR000014">
    <property type="entry name" value="PAS"/>
</dbReference>
<dbReference type="PANTHER" id="PTHR32071">
    <property type="entry name" value="TRANSCRIPTIONAL REGULATORY PROTEIN"/>
    <property type="match status" value="1"/>
</dbReference>
<dbReference type="RefSeq" id="WP_007783083.1">
    <property type="nucleotide sequence ID" value="NZ_CM001441.1"/>
</dbReference>
<dbReference type="InterPro" id="IPR058031">
    <property type="entry name" value="AAA_lid_NorR"/>
</dbReference>
<dbReference type="InterPro" id="IPR029016">
    <property type="entry name" value="GAF-like_dom_sf"/>
</dbReference>
<keyword evidence="3" id="KW-0805">Transcription regulation</keyword>
<dbReference type="InterPro" id="IPR027417">
    <property type="entry name" value="P-loop_NTPase"/>
</dbReference>
<dbReference type="PROSITE" id="PS00688">
    <property type="entry name" value="SIGMA54_INTERACT_3"/>
    <property type="match status" value="1"/>
</dbReference>
<dbReference type="Gene3D" id="1.10.8.60">
    <property type="match status" value="1"/>
</dbReference>
<dbReference type="InterPro" id="IPR002197">
    <property type="entry name" value="HTH_Fis"/>
</dbReference>
<dbReference type="AlphaFoldDB" id="H5XUW7"/>
<dbReference type="Proteomes" id="UP000005104">
    <property type="component" value="Chromosome"/>
</dbReference>
<dbReference type="GO" id="GO:0043565">
    <property type="term" value="F:sequence-specific DNA binding"/>
    <property type="evidence" value="ECO:0007669"/>
    <property type="project" value="InterPro"/>
</dbReference>
<dbReference type="Pfam" id="PF02954">
    <property type="entry name" value="HTH_8"/>
    <property type="match status" value="1"/>
</dbReference>
<dbReference type="Gene3D" id="3.40.50.300">
    <property type="entry name" value="P-loop containing nucleotide triphosphate hydrolases"/>
    <property type="match status" value="1"/>
</dbReference>